<protein>
    <submittedName>
        <fullName evidence="1">Uncharacterized protein</fullName>
    </submittedName>
</protein>
<gene>
    <name evidence="1" type="ORF">R1flu_025176</name>
</gene>
<reference evidence="1 2" key="1">
    <citation type="submission" date="2024-09" db="EMBL/GenBank/DDBJ databases">
        <title>Chromosome-scale assembly of Riccia fluitans.</title>
        <authorList>
            <person name="Paukszto L."/>
            <person name="Sawicki J."/>
            <person name="Karawczyk K."/>
            <person name="Piernik-Szablinska J."/>
            <person name="Szczecinska M."/>
            <person name="Mazdziarz M."/>
        </authorList>
    </citation>
    <scope>NUCLEOTIDE SEQUENCE [LARGE SCALE GENOMIC DNA]</scope>
    <source>
        <strain evidence="1">Rf_01</strain>
        <tissue evidence="1">Aerial parts of the thallus</tissue>
    </source>
</reference>
<sequence>MSPTKDHEFQVVVGRMEAVALLKAATTCRKKMLHADDGERPVADLYLQASLKFLHTARLQEEFLLSGTIGHQLEITRNSYLQNYTDGAMTLETCVQIFENFRDYRKAAVCHILLGVPRMKLQPMLPTSPAAICTPGKYNHYSREANHLEPRRTHRRQTAAMHGEPSRSEMYSLQDQHLSQEAKMASPNEPRQRDLNMVELLTSLRSAHERFCEGSMDVPPMPDTWTRANRCLGSAEASGPREDARYQKSLLEVRKFCEMAMFGENFDTFFFQAYVAIDAINFSD</sequence>
<name>A0ABD1XXF0_9MARC</name>
<proteinExistence type="predicted"/>
<dbReference type="Proteomes" id="UP001605036">
    <property type="component" value="Unassembled WGS sequence"/>
</dbReference>
<evidence type="ECO:0000313" key="2">
    <source>
        <dbReference type="Proteomes" id="UP001605036"/>
    </source>
</evidence>
<dbReference type="AlphaFoldDB" id="A0ABD1XXF0"/>
<comment type="caution">
    <text evidence="1">The sequence shown here is derived from an EMBL/GenBank/DDBJ whole genome shotgun (WGS) entry which is preliminary data.</text>
</comment>
<keyword evidence="2" id="KW-1185">Reference proteome</keyword>
<organism evidence="1 2">
    <name type="scientific">Riccia fluitans</name>
    <dbReference type="NCBI Taxonomy" id="41844"/>
    <lineage>
        <taxon>Eukaryota</taxon>
        <taxon>Viridiplantae</taxon>
        <taxon>Streptophyta</taxon>
        <taxon>Embryophyta</taxon>
        <taxon>Marchantiophyta</taxon>
        <taxon>Marchantiopsida</taxon>
        <taxon>Marchantiidae</taxon>
        <taxon>Marchantiales</taxon>
        <taxon>Ricciaceae</taxon>
        <taxon>Riccia</taxon>
    </lineage>
</organism>
<dbReference type="EMBL" id="JBHFFA010000007">
    <property type="protein sequence ID" value="KAL2613484.1"/>
    <property type="molecule type" value="Genomic_DNA"/>
</dbReference>
<accession>A0ABD1XXF0</accession>
<evidence type="ECO:0000313" key="1">
    <source>
        <dbReference type="EMBL" id="KAL2613484.1"/>
    </source>
</evidence>